<dbReference type="Proteomes" id="UP001158067">
    <property type="component" value="Unassembled WGS sequence"/>
</dbReference>
<gene>
    <name evidence="3" type="ORF">SAMN06265222_102172</name>
</gene>
<organism evidence="3 4">
    <name type="scientific">Neorhodopirellula lusitana</name>
    <dbReference type="NCBI Taxonomy" id="445327"/>
    <lineage>
        <taxon>Bacteria</taxon>
        <taxon>Pseudomonadati</taxon>
        <taxon>Planctomycetota</taxon>
        <taxon>Planctomycetia</taxon>
        <taxon>Pirellulales</taxon>
        <taxon>Pirellulaceae</taxon>
        <taxon>Neorhodopirellula</taxon>
    </lineage>
</organism>
<comment type="caution">
    <text evidence="3">The sequence shown here is derived from an EMBL/GenBank/DDBJ whole genome shotgun (WGS) entry which is preliminary data.</text>
</comment>
<dbReference type="EMBL" id="FXUG01000002">
    <property type="protein sequence ID" value="SMP46755.1"/>
    <property type="molecule type" value="Genomic_DNA"/>
</dbReference>
<evidence type="ECO:0000313" key="4">
    <source>
        <dbReference type="Proteomes" id="UP001158067"/>
    </source>
</evidence>
<reference evidence="3 4" key="1">
    <citation type="submission" date="2017-05" db="EMBL/GenBank/DDBJ databases">
        <authorList>
            <person name="Varghese N."/>
            <person name="Submissions S."/>
        </authorList>
    </citation>
    <scope>NUCLEOTIDE SEQUENCE [LARGE SCALE GENOMIC DNA]</scope>
    <source>
        <strain evidence="3 4">DSM 25457</strain>
    </source>
</reference>
<dbReference type="RefSeq" id="WP_283431508.1">
    <property type="nucleotide sequence ID" value="NZ_FXUG01000002.1"/>
</dbReference>
<feature type="region of interest" description="Disordered" evidence="1">
    <location>
        <begin position="155"/>
        <end position="199"/>
    </location>
</feature>
<feature type="transmembrane region" description="Helical" evidence="2">
    <location>
        <begin position="59"/>
        <end position="79"/>
    </location>
</feature>
<proteinExistence type="predicted"/>
<keyword evidence="2" id="KW-0812">Transmembrane</keyword>
<protein>
    <submittedName>
        <fullName evidence="3">Uncharacterized protein</fullName>
    </submittedName>
</protein>
<keyword evidence="2" id="KW-0472">Membrane</keyword>
<name>A0ABY1PTA0_9BACT</name>
<accession>A0ABY1PTA0</accession>
<feature type="transmembrane region" description="Helical" evidence="2">
    <location>
        <begin position="122"/>
        <end position="144"/>
    </location>
</feature>
<keyword evidence="4" id="KW-1185">Reference proteome</keyword>
<evidence type="ECO:0000256" key="1">
    <source>
        <dbReference type="SAM" id="MobiDB-lite"/>
    </source>
</evidence>
<keyword evidence="2" id="KW-1133">Transmembrane helix</keyword>
<feature type="transmembrane region" description="Helical" evidence="2">
    <location>
        <begin position="86"/>
        <end position="110"/>
    </location>
</feature>
<sequence length="199" mass="21487">MASVTIILQSTGTNENRLALRKFLFSRYNMPMARIGIVFGLLLCGLTIAGLSVTTQKSYTQFIPMMFGIPMLFLGVVSLNPHRREGAVSFATGLAALGTLLGGGRLFVLALQYVGGGYVNPISLRLVVVMTGLCLIFALVAWIWQKQRKRDSTSQALSAKASNPTPETTVTLKPPPVTTDNPYQTPPILPNSTDDRGIS</sequence>
<feature type="transmembrane region" description="Helical" evidence="2">
    <location>
        <begin position="31"/>
        <end position="53"/>
    </location>
</feature>
<evidence type="ECO:0000313" key="3">
    <source>
        <dbReference type="EMBL" id="SMP46755.1"/>
    </source>
</evidence>
<evidence type="ECO:0000256" key="2">
    <source>
        <dbReference type="SAM" id="Phobius"/>
    </source>
</evidence>